<dbReference type="GO" id="GO:0004190">
    <property type="term" value="F:aspartic-type endopeptidase activity"/>
    <property type="evidence" value="ECO:0007669"/>
    <property type="project" value="InterPro"/>
</dbReference>
<dbReference type="Pfam" id="PF00665">
    <property type="entry name" value="rve"/>
    <property type="match status" value="1"/>
</dbReference>
<dbReference type="Gene3D" id="3.10.20.370">
    <property type="match status" value="1"/>
</dbReference>
<dbReference type="SUPFAM" id="SSF53098">
    <property type="entry name" value="Ribonuclease H-like"/>
    <property type="match status" value="1"/>
</dbReference>
<dbReference type="PROSITE" id="PS50878">
    <property type="entry name" value="RT_POL"/>
    <property type="match status" value="1"/>
</dbReference>
<dbReference type="Gene3D" id="3.30.420.10">
    <property type="entry name" value="Ribonuclease H-like superfamily/Ribonuclease H"/>
    <property type="match status" value="1"/>
</dbReference>
<dbReference type="SUPFAM" id="SSF50630">
    <property type="entry name" value="Acid proteases"/>
    <property type="match status" value="1"/>
</dbReference>
<keyword evidence="7" id="KW-0255">Endonuclease</keyword>
<feature type="domain" description="Integrase catalytic" evidence="18">
    <location>
        <begin position="1110"/>
        <end position="1269"/>
    </location>
</feature>
<feature type="region of interest" description="Disordered" evidence="16">
    <location>
        <begin position="250"/>
        <end position="288"/>
    </location>
</feature>
<evidence type="ECO:0000259" key="18">
    <source>
        <dbReference type="PROSITE" id="PS50994"/>
    </source>
</evidence>
<feature type="domain" description="Reverse transcriptase" evidence="17">
    <location>
        <begin position="572"/>
        <end position="751"/>
    </location>
</feature>
<reference evidence="19" key="1">
    <citation type="journal article" date="2023" name="Science">
        <title>Genome structures resolve the early diversification of teleost fishes.</title>
        <authorList>
            <person name="Parey E."/>
            <person name="Louis A."/>
            <person name="Montfort J."/>
            <person name="Bouchez O."/>
            <person name="Roques C."/>
            <person name="Iampietro C."/>
            <person name="Lluch J."/>
            <person name="Castinel A."/>
            <person name="Donnadieu C."/>
            <person name="Desvignes T."/>
            <person name="Floi Bucao C."/>
            <person name="Jouanno E."/>
            <person name="Wen M."/>
            <person name="Mejri S."/>
            <person name="Dirks R."/>
            <person name="Jansen H."/>
            <person name="Henkel C."/>
            <person name="Chen W.J."/>
            <person name="Zahm M."/>
            <person name="Cabau C."/>
            <person name="Klopp C."/>
            <person name="Thompson A.W."/>
            <person name="Robinson-Rechavi M."/>
            <person name="Braasch I."/>
            <person name="Lecointre G."/>
            <person name="Bobe J."/>
            <person name="Postlethwait J.H."/>
            <person name="Berthelot C."/>
            <person name="Roest Crollius H."/>
            <person name="Guiguen Y."/>
        </authorList>
    </citation>
    <scope>NUCLEOTIDE SEQUENCE</scope>
    <source>
        <strain evidence="19">WJC10195</strain>
    </source>
</reference>
<dbReference type="FunFam" id="1.10.340.70:FF:000001">
    <property type="entry name" value="Retrovirus-related Pol polyprotein from transposon gypsy-like Protein"/>
    <property type="match status" value="1"/>
</dbReference>
<feature type="compositionally biased region" description="Basic and acidic residues" evidence="16">
    <location>
        <begin position="262"/>
        <end position="274"/>
    </location>
</feature>
<dbReference type="FunFam" id="3.10.20.370:FF:000001">
    <property type="entry name" value="Retrovirus-related Pol polyprotein from transposon 17.6-like protein"/>
    <property type="match status" value="1"/>
</dbReference>
<feature type="region of interest" description="Disordered" evidence="16">
    <location>
        <begin position="43"/>
        <end position="62"/>
    </location>
</feature>
<dbReference type="CDD" id="cd00303">
    <property type="entry name" value="retropepsin_like"/>
    <property type="match status" value="1"/>
</dbReference>
<dbReference type="Pfam" id="PF22938">
    <property type="entry name" value="Integrase_p58_C"/>
    <property type="match status" value="1"/>
</dbReference>
<dbReference type="InterPro" id="IPR001969">
    <property type="entry name" value="Aspartic_peptidase_AS"/>
</dbReference>
<evidence type="ECO:0000256" key="7">
    <source>
        <dbReference type="ARBA" id="ARBA00022759"/>
    </source>
</evidence>
<evidence type="ECO:0000256" key="14">
    <source>
        <dbReference type="ARBA" id="ARBA00039658"/>
    </source>
</evidence>
<sequence>MERALLREMEELERTIGELTRRKARKAGAITSPEWQIPAVRVSRRPDGFSGRQEDPASVSRDGTLAKPTMQLKLPRFNGTASLESYLAQLELAAQLASWTPEQTVGHLALALEGPALEAILDLPPAERQNLQALTAALQRRFTQHRSAEASREKLLSRYRCEEESWGKVAADVQRYAREAYPEFDAAAQEKLALHAFLRALTPERLRDHVSLAQPGSISEALSMTTRAEDTLAIRPTPQPTRQHVRVADGEELQHQSHGSPRRRETRQGRRSEENAAPGTNPPQPGRLGKASGLYLHCWLDGQACRALVDTGATISLVRPGVLHNTGGPQLPGAWTPTATPLTSVTGAKMAMRGKKEVKVTVTGQEVSHEFWLADIADSCIIGLDLLKRWGACVDVSRGSITLGTETVALQSGPTRKPARRARHLATTARRTRHLATTARPASKLLQLATAPKPPSLTAVPQPDHSLAHHHQPVPQQPPAQPKPALPAETTAAVHALWQRSSSGLDHQQRQQLKSLLDGNADLFAVRDEDCTQTELVQHTINTDTAQPIRLRPHRMSPAKRLVAEEKVKEMAAAGVIEPSDSPWAAPAVLVQKKSGEWRFCVDYRRLNFLTTKDSYPLPRIDEALDHISGSSWFSSLDLRSGYWQVRLAPEAKPKTAFTIGHGLWQFRVMPFGLCNAPATFERLMERVLAAVPRSRCVVYLDDLLVHASDFQQALANLTDVLAAIRQAGLRLNPKKCQLLRRETAFLGHIVSERGVATDPSKVAAVRDWPVPGNVGELRSFLGLASYYRRFVRDFATLASPLHRLTDKCRPFVWQEEQSMAFDQLRAALTEAPVLAYPDAKRPFIVDTDASNTGVGAVLSQEDEDGERVVAYYSRALGKAERNYCVTRRELLAVVRALHHFRPYLQGSHFLLRTDHASLTWLLTFKDPEAQECRYCSRQEERDQVSPDVAVVQASGDAEGWLPLTPMELREAQEADSTLGKVRSWLEAGQRPERSVVSAESPEVKSYYSLYSSLVQRDGLLYRRWEAPGRGSDILQLLVPRALRPDVLRLVHGSVGAGHFGNNKTLHRLRGKFHWPGCRHDVELHVQCCDSCTAQKGPSQRSRAPLQQHLVGAPMERVGVDVLGPFPVTDSGNRYILVAMDYFTKWPKAFAIPDQSAATTAERLVEEMFTRFGAPAELHSDQGRNFESQLMAEVCKRLGVTKTRTTPLHPQSDGLVERFNRTLATQLAILASQHQRDWDRHLPLVLWAYRSAVQESSQLTPAALMFGRELRTPVDLVFGAPPEPEEPSRTREEYYHRLRNRLLVAHDFARKAQASAGVKQKRWYDTRCRGRAFAAGEQVWIYCPERKKGLSPKLRASWRGPGEIVERLSEVVYRIRMPGRGRLVVLHQDRLAPYRPLATPDAAEPEVSSDTVLPSEPEPSDTPPSATRRPKRHRRPPGHLRDFDVSCGWTAGSSETCDPLGGGNVAAWGLSTGQLGPGSEPLPG</sequence>
<dbReference type="InterPro" id="IPR036397">
    <property type="entry name" value="RNaseH_sf"/>
</dbReference>
<keyword evidence="13" id="KW-0511">Multifunctional enzyme</keyword>
<accession>A0A9Q1F7H9</accession>
<dbReference type="OrthoDB" id="413122at2759"/>
<evidence type="ECO:0000313" key="20">
    <source>
        <dbReference type="Proteomes" id="UP001152622"/>
    </source>
</evidence>
<dbReference type="InterPro" id="IPR043128">
    <property type="entry name" value="Rev_trsase/Diguanyl_cyclase"/>
</dbReference>
<dbReference type="EC" id="3.1.26.4" evidence="2"/>
<dbReference type="Gene3D" id="2.40.70.10">
    <property type="entry name" value="Acid Proteases"/>
    <property type="match status" value="1"/>
</dbReference>
<evidence type="ECO:0000256" key="12">
    <source>
        <dbReference type="ARBA" id="ARBA00022918"/>
    </source>
</evidence>
<dbReference type="PANTHER" id="PTHR37984:SF5">
    <property type="entry name" value="PROTEIN NYNRIN-LIKE"/>
    <property type="match status" value="1"/>
</dbReference>
<evidence type="ECO:0000256" key="2">
    <source>
        <dbReference type="ARBA" id="ARBA00012180"/>
    </source>
</evidence>
<dbReference type="CDD" id="cd01647">
    <property type="entry name" value="RT_LTR"/>
    <property type="match status" value="1"/>
</dbReference>
<dbReference type="Pfam" id="PF17919">
    <property type="entry name" value="RT_RNaseH_2"/>
    <property type="match status" value="1"/>
</dbReference>
<keyword evidence="12" id="KW-0695">RNA-directed DNA polymerase</keyword>
<evidence type="ECO:0000256" key="4">
    <source>
        <dbReference type="ARBA" id="ARBA00022679"/>
    </source>
</evidence>
<keyword evidence="20" id="KW-1185">Reference proteome</keyword>
<dbReference type="FunFam" id="3.30.420.10:FF:000032">
    <property type="entry name" value="Retrovirus-related Pol polyprotein from transposon 297-like Protein"/>
    <property type="match status" value="1"/>
</dbReference>
<feature type="compositionally biased region" description="Basic and acidic residues" evidence="16">
    <location>
        <begin position="44"/>
        <end position="55"/>
    </location>
</feature>
<feature type="compositionally biased region" description="Basic residues" evidence="16">
    <location>
        <begin position="1428"/>
        <end position="1438"/>
    </location>
</feature>
<dbReference type="Gene3D" id="3.30.70.270">
    <property type="match status" value="2"/>
</dbReference>
<comment type="similarity">
    <text evidence="1">Belongs to the beta type-B retroviral polymerase family. HERV class-II K(HML-2) pol subfamily.</text>
</comment>
<evidence type="ECO:0000256" key="9">
    <source>
        <dbReference type="ARBA" id="ARBA00022842"/>
    </source>
</evidence>
<dbReference type="EMBL" id="JAINUF010000008">
    <property type="protein sequence ID" value="KAJ8352500.1"/>
    <property type="molecule type" value="Genomic_DNA"/>
</dbReference>
<feature type="coiled-coil region" evidence="15">
    <location>
        <begin position="2"/>
        <end position="29"/>
    </location>
</feature>
<dbReference type="FunFam" id="3.30.70.270:FF:000020">
    <property type="entry name" value="Transposon Tf2-6 polyprotein-like Protein"/>
    <property type="match status" value="1"/>
</dbReference>
<evidence type="ECO:0000256" key="11">
    <source>
        <dbReference type="ARBA" id="ARBA00022908"/>
    </source>
</evidence>
<dbReference type="SUPFAM" id="SSF56672">
    <property type="entry name" value="DNA/RNA polymerases"/>
    <property type="match status" value="1"/>
</dbReference>
<dbReference type="InterPro" id="IPR041588">
    <property type="entry name" value="Integrase_H2C2"/>
</dbReference>
<dbReference type="GO" id="GO:0015074">
    <property type="term" value="P:DNA integration"/>
    <property type="evidence" value="ECO:0007669"/>
    <property type="project" value="UniProtKB-KW"/>
</dbReference>
<dbReference type="InterPro" id="IPR012337">
    <property type="entry name" value="RNaseH-like_sf"/>
</dbReference>
<gene>
    <name evidence="19" type="ORF">SKAU_G00239760</name>
</gene>
<organism evidence="19 20">
    <name type="scientific">Synaphobranchus kaupii</name>
    <name type="common">Kaup's arrowtooth eel</name>
    <dbReference type="NCBI Taxonomy" id="118154"/>
    <lineage>
        <taxon>Eukaryota</taxon>
        <taxon>Metazoa</taxon>
        <taxon>Chordata</taxon>
        <taxon>Craniata</taxon>
        <taxon>Vertebrata</taxon>
        <taxon>Euteleostomi</taxon>
        <taxon>Actinopterygii</taxon>
        <taxon>Neopterygii</taxon>
        <taxon>Teleostei</taxon>
        <taxon>Anguilliformes</taxon>
        <taxon>Synaphobranchidae</taxon>
        <taxon>Synaphobranchus</taxon>
    </lineage>
</organism>
<dbReference type="InterPro" id="IPR054465">
    <property type="entry name" value="Integrase_p58-like_C"/>
</dbReference>
<dbReference type="PANTHER" id="PTHR37984">
    <property type="entry name" value="PROTEIN CBG26694"/>
    <property type="match status" value="1"/>
</dbReference>
<evidence type="ECO:0000256" key="6">
    <source>
        <dbReference type="ARBA" id="ARBA00022722"/>
    </source>
</evidence>
<evidence type="ECO:0000256" key="15">
    <source>
        <dbReference type="SAM" id="Coils"/>
    </source>
</evidence>
<evidence type="ECO:0000256" key="10">
    <source>
        <dbReference type="ARBA" id="ARBA00022884"/>
    </source>
</evidence>
<feature type="region of interest" description="Disordered" evidence="16">
    <location>
        <begin position="453"/>
        <end position="489"/>
    </location>
</feature>
<dbReference type="InterPro" id="IPR043502">
    <property type="entry name" value="DNA/RNA_pol_sf"/>
</dbReference>
<dbReference type="InterPro" id="IPR050951">
    <property type="entry name" value="Retrovirus_Pol_polyprotein"/>
</dbReference>
<feature type="compositionally biased region" description="Pro residues" evidence="16">
    <location>
        <begin position="475"/>
        <end position="485"/>
    </location>
</feature>
<dbReference type="InterPro" id="IPR041577">
    <property type="entry name" value="RT_RNaseH_2"/>
</dbReference>
<dbReference type="GO" id="GO:0006508">
    <property type="term" value="P:proteolysis"/>
    <property type="evidence" value="ECO:0007669"/>
    <property type="project" value="UniProtKB-KW"/>
</dbReference>
<evidence type="ECO:0000256" key="5">
    <source>
        <dbReference type="ARBA" id="ARBA00022695"/>
    </source>
</evidence>
<dbReference type="InterPro" id="IPR018061">
    <property type="entry name" value="Retropepsins"/>
</dbReference>
<dbReference type="Proteomes" id="UP001152622">
    <property type="component" value="Chromosome 8"/>
</dbReference>
<keyword evidence="4" id="KW-0808">Transferase</keyword>
<evidence type="ECO:0000256" key="16">
    <source>
        <dbReference type="SAM" id="MobiDB-lite"/>
    </source>
</evidence>
<dbReference type="FunFam" id="3.10.10.10:FF:000007">
    <property type="entry name" value="Retrovirus-related Pol polyprotein from transposon 17.6-like Protein"/>
    <property type="match status" value="1"/>
</dbReference>
<dbReference type="InterPro" id="IPR021109">
    <property type="entry name" value="Peptidase_aspartic_dom_sf"/>
</dbReference>
<dbReference type="PROSITE" id="PS50994">
    <property type="entry name" value="INTEGRASE"/>
    <property type="match status" value="1"/>
</dbReference>
<dbReference type="Pfam" id="PF00077">
    <property type="entry name" value="RVP"/>
    <property type="match status" value="1"/>
</dbReference>
<dbReference type="GO" id="GO:0003964">
    <property type="term" value="F:RNA-directed DNA polymerase activity"/>
    <property type="evidence" value="ECO:0007669"/>
    <property type="project" value="UniProtKB-KW"/>
</dbReference>
<evidence type="ECO:0000256" key="3">
    <source>
        <dbReference type="ARBA" id="ARBA00022670"/>
    </source>
</evidence>
<evidence type="ECO:0000256" key="13">
    <source>
        <dbReference type="ARBA" id="ARBA00023268"/>
    </source>
</evidence>
<protein>
    <recommendedName>
        <fullName evidence="14">Gypsy retrotransposon integrase-like protein 1</fullName>
        <ecNumber evidence="2">3.1.26.4</ecNumber>
    </recommendedName>
</protein>
<dbReference type="Gene3D" id="1.10.340.70">
    <property type="match status" value="1"/>
</dbReference>
<dbReference type="GO" id="GO:0004523">
    <property type="term" value="F:RNA-DNA hybrid ribonuclease activity"/>
    <property type="evidence" value="ECO:0007669"/>
    <property type="project" value="UniProtKB-EC"/>
</dbReference>
<keyword evidence="8" id="KW-0378">Hydrolase</keyword>
<dbReference type="Pfam" id="PF00078">
    <property type="entry name" value="RVT_1"/>
    <property type="match status" value="1"/>
</dbReference>
<dbReference type="Pfam" id="PF17921">
    <property type="entry name" value="Integrase_H2C2"/>
    <property type="match status" value="1"/>
</dbReference>
<dbReference type="GO" id="GO:0003723">
    <property type="term" value="F:RNA binding"/>
    <property type="evidence" value="ECO:0007669"/>
    <property type="project" value="UniProtKB-KW"/>
</dbReference>
<dbReference type="CDD" id="cd09274">
    <property type="entry name" value="RNase_HI_RT_Ty3"/>
    <property type="match status" value="1"/>
</dbReference>
<feature type="region of interest" description="Disordered" evidence="16">
    <location>
        <begin position="1397"/>
        <end position="1484"/>
    </location>
</feature>
<keyword evidence="6" id="KW-0540">Nuclease</keyword>
<keyword evidence="15" id="KW-0175">Coiled coil</keyword>
<keyword evidence="5" id="KW-0548">Nucleotidyltransferase</keyword>
<name>A0A9Q1F7H9_SYNKA</name>
<dbReference type="InterPro" id="IPR001584">
    <property type="entry name" value="Integrase_cat-core"/>
</dbReference>
<keyword evidence="11" id="KW-0229">DNA integration</keyword>
<dbReference type="PROSITE" id="PS00141">
    <property type="entry name" value="ASP_PROTEASE"/>
    <property type="match status" value="1"/>
</dbReference>
<evidence type="ECO:0000256" key="8">
    <source>
        <dbReference type="ARBA" id="ARBA00022801"/>
    </source>
</evidence>
<evidence type="ECO:0000256" key="1">
    <source>
        <dbReference type="ARBA" id="ARBA00010879"/>
    </source>
</evidence>
<evidence type="ECO:0000313" key="19">
    <source>
        <dbReference type="EMBL" id="KAJ8352500.1"/>
    </source>
</evidence>
<dbReference type="Gene3D" id="3.10.10.10">
    <property type="entry name" value="HIV Type 1 Reverse Transcriptase, subunit A, domain 1"/>
    <property type="match status" value="1"/>
</dbReference>
<comment type="caution">
    <text evidence="19">The sequence shown here is derived from an EMBL/GenBank/DDBJ whole genome shotgun (WGS) entry which is preliminary data.</text>
</comment>
<keyword evidence="9" id="KW-0460">Magnesium</keyword>
<evidence type="ECO:0000259" key="17">
    <source>
        <dbReference type="PROSITE" id="PS50878"/>
    </source>
</evidence>
<keyword evidence="10" id="KW-0694">RNA-binding</keyword>
<keyword evidence="3" id="KW-0645">Protease</keyword>
<dbReference type="InterPro" id="IPR000477">
    <property type="entry name" value="RT_dom"/>
</dbReference>
<proteinExistence type="inferred from homology"/>